<dbReference type="GO" id="GO:0005634">
    <property type="term" value="C:nucleus"/>
    <property type="evidence" value="ECO:0007669"/>
    <property type="project" value="UniProtKB-SubCell"/>
</dbReference>
<dbReference type="PANTHER" id="PTHR44111:SF1">
    <property type="entry name" value="ELONGATOR COMPLEX PROTEIN 2"/>
    <property type="match status" value="1"/>
</dbReference>
<comment type="subcellular location">
    <subcellularLocation>
        <location evidence="2">Cytoplasm</location>
    </subcellularLocation>
    <subcellularLocation>
        <location evidence="1">Nucleus</location>
    </subcellularLocation>
</comment>
<dbReference type="OrthoDB" id="27911at2759"/>
<sequence length="784" mass="85429">MAASHPKDDALPSVSTDYISASANRYSRAAHSSCSSLVAFGSSSFVALWSASDDESTGVHQTLPGHEGLVTCVRFGAEDGYFFSADDRGSLRCWRKDSDNKWFTTAVLRAHSKAISSLGLFDDCIATGSSDGAIAVWRHIHSPQDAKDEFEEIQRIDMNGRYPLDIQIAPLPDSDSTIMAVCATERNISIFTRSELKFVRAASLSGHEDWVKSLAFQKGIAGSSVLTLASGSQDGTIRLWNIERLVKKKEKSLGEASDALSDELLDSFEAALGDIAEGEEGGRQISTRSHVLTIGSKEGSMIQFSLTFDALLIGHEAGITSLVWRPSPSDSSPLPMLLSTSTDSSLILWAPSPITGSAGGESTSLWINQQRFGDIGGQRLGGFVGATWARNGFDALAWGWGGGWRRWRSQTETGSTESRHFSERWMEVNAISGHNGPVHGVSWSPDGEYLISTGPDQTTRIHGDINSKSSDLPESWHEICRPQVHGYDLISAIVLSPTRFASIADEKVARVFEAPQSFVSLCKNLGILLNVEDECERPAAASVPPLGLSNKGLSGPNSTEAHFPLPNASLTQRRPFEGELAVSTLWPEVEKIFGHGYELHAIAASHSGRYVATSCKATSTEHAGIKVYDSETWQLFGQTLQGHQLTVTRIAFSPDDRHILSVSRDRTLRLFQVKDDGYVAVAADKSHARIVWDCAWAHENDIFATASRDKTVKIWKLHDFAEKKQSPLLTIKTKEASTAVAFAPASKSGQRLLAIGMENGDIIVYSSTVEKPEKWIQQLQSDFD</sequence>
<dbReference type="InterPro" id="IPR020472">
    <property type="entry name" value="WD40_PAC1"/>
</dbReference>
<evidence type="ECO:0000256" key="4">
    <source>
        <dbReference type="ARBA" id="ARBA00005881"/>
    </source>
</evidence>
<proteinExistence type="inferred from homology"/>
<dbReference type="PANTHER" id="PTHR44111">
    <property type="entry name" value="ELONGATOR COMPLEX PROTEIN 2"/>
    <property type="match status" value="1"/>
</dbReference>
<dbReference type="InterPro" id="IPR001680">
    <property type="entry name" value="WD40_rpt"/>
</dbReference>
<evidence type="ECO:0000256" key="7">
    <source>
        <dbReference type="ARBA" id="ARBA00022574"/>
    </source>
</evidence>
<dbReference type="Pfam" id="PF00400">
    <property type="entry name" value="WD40"/>
    <property type="match status" value="7"/>
</dbReference>
<comment type="similarity">
    <text evidence="4">Belongs to the WD repeat ELP2 family.</text>
</comment>
<evidence type="ECO:0000256" key="6">
    <source>
        <dbReference type="ARBA" id="ARBA00022490"/>
    </source>
</evidence>
<dbReference type="InterPro" id="IPR019775">
    <property type="entry name" value="WD40_repeat_CS"/>
</dbReference>
<feature type="repeat" description="WD" evidence="11">
    <location>
        <begin position="431"/>
        <end position="461"/>
    </location>
</feature>
<evidence type="ECO:0000256" key="10">
    <source>
        <dbReference type="ARBA" id="ARBA00023242"/>
    </source>
</evidence>
<dbReference type="PROSITE" id="PS00678">
    <property type="entry name" value="WD_REPEATS_1"/>
    <property type="match status" value="1"/>
</dbReference>
<dbReference type="PROSITE" id="PS50082">
    <property type="entry name" value="WD_REPEATS_2"/>
    <property type="match status" value="6"/>
</dbReference>
<evidence type="ECO:0000256" key="11">
    <source>
        <dbReference type="PROSITE-ProRule" id="PRU00221"/>
    </source>
</evidence>
<evidence type="ECO:0000313" key="13">
    <source>
        <dbReference type="Proteomes" id="UP000308199"/>
    </source>
</evidence>
<dbReference type="GO" id="GO:0033588">
    <property type="term" value="C:elongator holoenzyme complex"/>
    <property type="evidence" value="ECO:0007669"/>
    <property type="project" value="InterPro"/>
</dbReference>
<feature type="repeat" description="WD" evidence="11">
    <location>
        <begin position="640"/>
        <end position="681"/>
    </location>
</feature>
<evidence type="ECO:0000256" key="1">
    <source>
        <dbReference type="ARBA" id="ARBA00004123"/>
    </source>
</evidence>
<organism evidence="12 13">
    <name type="scientific">Phellinidium pouzarii</name>
    <dbReference type="NCBI Taxonomy" id="167371"/>
    <lineage>
        <taxon>Eukaryota</taxon>
        <taxon>Fungi</taxon>
        <taxon>Dikarya</taxon>
        <taxon>Basidiomycota</taxon>
        <taxon>Agaricomycotina</taxon>
        <taxon>Agaricomycetes</taxon>
        <taxon>Hymenochaetales</taxon>
        <taxon>Hymenochaetaceae</taxon>
        <taxon>Phellinidium</taxon>
    </lineage>
</organism>
<comment type="pathway">
    <text evidence="3">tRNA modification; 5-methoxycarbonylmethyl-2-thiouridine-tRNA biosynthesis.</text>
</comment>
<feature type="repeat" description="WD" evidence="11">
    <location>
        <begin position="108"/>
        <end position="137"/>
    </location>
</feature>
<dbReference type="UniPathway" id="UPA00988"/>
<keyword evidence="6" id="KW-0963">Cytoplasm</keyword>
<dbReference type="PRINTS" id="PR00320">
    <property type="entry name" value="GPROTEINBRPT"/>
</dbReference>
<dbReference type="Gene3D" id="2.130.10.10">
    <property type="entry name" value="YVTN repeat-like/Quinoprotein amine dehydrogenase"/>
    <property type="match status" value="3"/>
</dbReference>
<evidence type="ECO:0000256" key="2">
    <source>
        <dbReference type="ARBA" id="ARBA00004496"/>
    </source>
</evidence>
<evidence type="ECO:0000256" key="3">
    <source>
        <dbReference type="ARBA" id="ARBA00005043"/>
    </source>
</evidence>
<gene>
    <name evidence="12" type="ORF">EW145_g55</name>
</gene>
<dbReference type="Proteomes" id="UP000308199">
    <property type="component" value="Unassembled WGS sequence"/>
</dbReference>
<dbReference type="PROSITE" id="PS50294">
    <property type="entry name" value="WD_REPEATS_REGION"/>
    <property type="match status" value="4"/>
</dbReference>
<dbReference type="GO" id="GO:0005737">
    <property type="term" value="C:cytoplasm"/>
    <property type="evidence" value="ECO:0007669"/>
    <property type="project" value="UniProtKB-SubCell"/>
</dbReference>
<reference evidence="12 13" key="1">
    <citation type="submission" date="2019-02" db="EMBL/GenBank/DDBJ databases">
        <title>Genome sequencing of the rare red list fungi Phellinidium pouzarii.</title>
        <authorList>
            <person name="Buettner E."/>
            <person name="Kellner H."/>
        </authorList>
    </citation>
    <scope>NUCLEOTIDE SEQUENCE [LARGE SCALE GENOMIC DNA]</scope>
    <source>
        <strain evidence="12 13">DSM 108285</strain>
    </source>
</reference>
<name>A0A4S4LLN2_9AGAM</name>
<dbReference type="InterPro" id="IPR037289">
    <property type="entry name" value="Elp2"/>
</dbReference>
<evidence type="ECO:0000256" key="9">
    <source>
        <dbReference type="ARBA" id="ARBA00022737"/>
    </source>
</evidence>
<dbReference type="SUPFAM" id="SSF50952">
    <property type="entry name" value="Soluble quinoprotein glucose dehydrogenase"/>
    <property type="match status" value="1"/>
</dbReference>
<comment type="caution">
    <text evidence="12">The sequence shown here is derived from an EMBL/GenBank/DDBJ whole genome shotgun (WGS) entry which is preliminary data.</text>
</comment>
<keyword evidence="9" id="KW-0677">Repeat</keyword>
<dbReference type="SUPFAM" id="SSF50978">
    <property type="entry name" value="WD40 repeat-like"/>
    <property type="match status" value="3"/>
</dbReference>
<dbReference type="GO" id="GO:0002098">
    <property type="term" value="P:tRNA wobble uridine modification"/>
    <property type="evidence" value="ECO:0007669"/>
    <property type="project" value="InterPro"/>
</dbReference>
<keyword evidence="10" id="KW-0539">Nucleus</keyword>
<keyword evidence="7 11" id="KW-0853">WD repeat</keyword>
<accession>A0A4S4LLN2</accession>
<protein>
    <recommendedName>
        <fullName evidence="5">Elongator complex protein 2</fullName>
    </recommendedName>
</protein>
<keyword evidence="13" id="KW-1185">Reference proteome</keyword>
<evidence type="ECO:0000313" key="12">
    <source>
        <dbReference type="EMBL" id="THH12348.1"/>
    </source>
</evidence>
<dbReference type="InterPro" id="IPR015943">
    <property type="entry name" value="WD40/YVTN_repeat-like_dom_sf"/>
</dbReference>
<dbReference type="InterPro" id="IPR011041">
    <property type="entry name" value="Quinoprot_gluc/sorb_DH_b-prop"/>
</dbReference>
<evidence type="ECO:0000256" key="5">
    <source>
        <dbReference type="ARBA" id="ARBA00020267"/>
    </source>
</evidence>
<dbReference type="SMART" id="SM00320">
    <property type="entry name" value="WD40"/>
    <property type="match status" value="9"/>
</dbReference>
<feature type="repeat" description="WD" evidence="11">
    <location>
        <begin position="684"/>
        <end position="717"/>
    </location>
</feature>
<keyword evidence="8" id="KW-0819">tRNA processing</keyword>
<evidence type="ECO:0000256" key="8">
    <source>
        <dbReference type="ARBA" id="ARBA00022694"/>
    </source>
</evidence>
<dbReference type="AlphaFoldDB" id="A0A4S4LLN2"/>
<feature type="repeat" description="WD" evidence="11">
    <location>
        <begin position="63"/>
        <end position="94"/>
    </location>
</feature>
<feature type="repeat" description="WD" evidence="11">
    <location>
        <begin position="204"/>
        <end position="243"/>
    </location>
</feature>
<dbReference type="InterPro" id="IPR036322">
    <property type="entry name" value="WD40_repeat_dom_sf"/>
</dbReference>
<dbReference type="EMBL" id="SGPK01000001">
    <property type="protein sequence ID" value="THH12348.1"/>
    <property type="molecule type" value="Genomic_DNA"/>
</dbReference>